<proteinExistence type="inferred from homology"/>
<gene>
    <name evidence="5" type="ORF">SMN809_LOCUS78477</name>
</gene>
<evidence type="ECO:0000313" key="5">
    <source>
        <dbReference type="EMBL" id="CAF5211436.1"/>
    </source>
</evidence>
<dbReference type="GO" id="GO:0016624">
    <property type="term" value="F:oxidoreductase activity, acting on the aldehyde or oxo group of donors, disulfide as acceptor"/>
    <property type="evidence" value="ECO:0007669"/>
    <property type="project" value="InterPro"/>
</dbReference>
<sequence>MMAFFDLAFKHSAQLNIDNVVVCMPHRGRNNLLVCLLNYPAATMFRKIKGKREFPNDVKSTGDVLSHLYTTTDLIYDGKNVHVSLIPNPSHLEANNPVAVGKTRACQLSLKDGHYANAENASRHGDKALCIQVHGDASFAGQV</sequence>
<dbReference type="InterPro" id="IPR029061">
    <property type="entry name" value="THDP-binding"/>
</dbReference>
<dbReference type="SUPFAM" id="SSF52518">
    <property type="entry name" value="Thiamin diphosphate-binding fold (THDP-binding)"/>
    <property type="match status" value="1"/>
</dbReference>
<evidence type="ECO:0000256" key="3">
    <source>
        <dbReference type="ARBA" id="ARBA00023002"/>
    </source>
</evidence>
<protein>
    <submittedName>
        <fullName evidence="5">Uncharacterized protein</fullName>
    </submittedName>
</protein>
<dbReference type="Proteomes" id="UP000676336">
    <property type="component" value="Unassembled WGS sequence"/>
</dbReference>
<dbReference type="PANTHER" id="PTHR23152">
    <property type="entry name" value="2-OXOGLUTARATE DEHYDROGENASE"/>
    <property type="match status" value="1"/>
</dbReference>
<dbReference type="InterPro" id="IPR011603">
    <property type="entry name" value="2oxoglutarate_DH_E1"/>
</dbReference>
<keyword evidence="4" id="KW-0786">Thiamine pyrophosphate</keyword>
<evidence type="ECO:0000256" key="4">
    <source>
        <dbReference type="ARBA" id="ARBA00023052"/>
    </source>
</evidence>
<dbReference type="GO" id="GO:0030976">
    <property type="term" value="F:thiamine pyrophosphate binding"/>
    <property type="evidence" value="ECO:0007669"/>
    <property type="project" value="InterPro"/>
</dbReference>
<organism evidence="5 6">
    <name type="scientific">Rotaria magnacalcarata</name>
    <dbReference type="NCBI Taxonomy" id="392030"/>
    <lineage>
        <taxon>Eukaryota</taxon>
        <taxon>Metazoa</taxon>
        <taxon>Spiralia</taxon>
        <taxon>Gnathifera</taxon>
        <taxon>Rotifera</taxon>
        <taxon>Eurotatoria</taxon>
        <taxon>Bdelloidea</taxon>
        <taxon>Philodinida</taxon>
        <taxon>Philodinidae</taxon>
        <taxon>Rotaria</taxon>
    </lineage>
</organism>
<dbReference type="Gene3D" id="3.40.50.970">
    <property type="match status" value="1"/>
</dbReference>
<keyword evidence="3" id="KW-0560">Oxidoreductase</keyword>
<dbReference type="EMBL" id="CAJOBI010339932">
    <property type="protein sequence ID" value="CAF5211436.1"/>
    <property type="molecule type" value="Genomic_DNA"/>
</dbReference>
<dbReference type="AlphaFoldDB" id="A0A8S3J6A0"/>
<evidence type="ECO:0000256" key="2">
    <source>
        <dbReference type="ARBA" id="ARBA00006936"/>
    </source>
</evidence>
<reference evidence="5" key="1">
    <citation type="submission" date="2021-02" db="EMBL/GenBank/DDBJ databases">
        <authorList>
            <person name="Nowell W R."/>
        </authorList>
    </citation>
    <scope>NUCLEOTIDE SEQUENCE</scope>
</reference>
<accession>A0A8S3J6A0</accession>
<comment type="similarity">
    <text evidence="2">Belongs to the alpha-ketoglutarate dehydrogenase family.</text>
</comment>
<name>A0A8S3J6A0_9BILA</name>
<evidence type="ECO:0000256" key="1">
    <source>
        <dbReference type="ARBA" id="ARBA00001964"/>
    </source>
</evidence>
<comment type="caution">
    <text evidence="5">The sequence shown here is derived from an EMBL/GenBank/DDBJ whole genome shotgun (WGS) entry which is preliminary data.</text>
</comment>
<comment type="cofactor">
    <cofactor evidence="1">
        <name>thiamine diphosphate</name>
        <dbReference type="ChEBI" id="CHEBI:58937"/>
    </cofactor>
</comment>
<dbReference type="PANTHER" id="PTHR23152:SF4">
    <property type="entry name" value="2-OXOADIPATE DEHYDROGENASE COMPLEX COMPONENT E1"/>
    <property type="match status" value="1"/>
</dbReference>
<evidence type="ECO:0000313" key="6">
    <source>
        <dbReference type="Proteomes" id="UP000676336"/>
    </source>
</evidence>